<keyword evidence="6" id="KW-0133">Cell shape</keyword>
<comment type="pathway">
    <text evidence="2">Cell wall biogenesis; peptidoglycan biosynthesis.</text>
</comment>
<evidence type="ECO:0000256" key="4">
    <source>
        <dbReference type="ARBA" id="ARBA00022618"/>
    </source>
</evidence>
<dbReference type="Pfam" id="PF00275">
    <property type="entry name" value="EPSP_synthase"/>
    <property type="match status" value="1"/>
</dbReference>
<dbReference type="GO" id="GO:0008360">
    <property type="term" value="P:regulation of cell shape"/>
    <property type="evidence" value="ECO:0007669"/>
    <property type="project" value="UniProtKB-KW"/>
</dbReference>
<evidence type="ECO:0000256" key="12">
    <source>
        <dbReference type="ARBA" id="ARBA00039108"/>
    </source>
</evidence>
<dbReference type="PANTHER" id="PTHR43783">
    <property type="entry name" value="UDP-N-ACETYLGLUCOSAMINE 1-CARBOXYVINYLTRANSFERASE"/>
    <property type="match status" value="1"/>
</dbReference>
<accession>A0A5R9F1T0</accession>
<keyword evidence="9" id="KW-0961">Cell wall biogenesis/degradation</keyword>
<dbReference type="RefSeq" id="WP_138127189.1">
    <property type="nucleotide sequence ID" value="NZ_SWLG01000008.1"/>
</dbReference>
<dbReference type="GO" id="GO:0071555">
    <property type="term" value="P:cell wall organization"/>
    <property type="evidence" value="ECO:0007669"/>
    <property type="project" value="UniProtKB-KW"/>
</dbReference>
<dbReference type="InterPro" id="IPR013792">
    <property type="entry name" value="RNA3'P_cycl/enolpyr_Trfase_a/b"/>
</dbReference>
<dbReference type="PANTHER" id="PTHR43783:SF2">
    <property type="entry name" value="UDP-N-ACETYLGLUCOSAMINE 1-CARBOXYVINYLTRANSFERASE 2"/>
    <property type="match status" value="1"/>
</dbReference>
<evidence type="ECO:0000256" key="1">
    <source>
        <dbReference type="ARBA" id="ARBA00004496"/>
    </source>
</evidence>
<evidence type="ECO:0000256" key="5">
    <source>
        <dbReference type="ARBA" id="ARBA00022679"/>
    </source>
</evidence>
<keyword evidence="4" id="KW-0132">Cell division</keyword>
<evidence type="ECO:0000256" key="11">
    <source>
        <dbReference type="ARBA" id="ARBA00038367"/>
    </source>
</evidence>
<organism evidence="17 18">
    <name type="scientific">Exobacillus caeni</name>
    <dbReference type="NCBI Taxonomy" id="2574798"/>
    <lineage>
        <taxon>Bacteria</taxon>
        <taxon>Bacillati</taxon>
        <taxon>Bacillota</taxon>
        <taxon>Bacilli</taxon>
        <taxon>Bacillales</taxon>
        <taxon>Guptibacillaceae</taxon>
        <taxon>Exobacillus</taxon>
    </lineage>
</organism>
<evidence type="ECO:0000256" key="7">
    <source>
        <dbReference type="ARBA" id="ARBA00022984"/>
    </source>
</evidence>
<dbReference type="GO" id="GO:0051301">
    <property type="term" value="P:cell division"/>
    <property type="evidence" value="ECO:0007669"/>
    <property type="project" value="UniProtKB-KW"/>
</dbReference>
<keyword evidence="10" id="KW-0670">Pyruvate</keyword>
<reference evidence="17 18" key="1">
    <citation type="submission" date="2019-04" db="EMBL/GenBank/DDBJ databases">
        <title>Bacillus caeni sp. nov., a bacterium isolated from mangrove sediment.</title>
        <authorList>
            <person name="Huang H."/>
            <person name="Mo K."/>
            <person name="Hu Y."/>
        </authorList>
    </citation>
    <scope>NUCLEOTIDE SEQUENCE [LARGE SCALE GENOMIC DNA]</scope>
    <source>
        <strain evidence="17 18">HB172195</strain>
    </source>
</reference>
<name>A0A5R9F1T0_9BACL</name>
<dbReference type="Proteomes" id="UP000308230">
    <property type="component" value="Unassembled WGS sequence"/>
</dbReference>
<comment type="catalytic activity">
    <reaction evidence="15">
        <text>phosphoenolpyruvate + UDP-N-acetyl-alpha-D-glucosamine = UDP-N-acetyl-3-O-(1-carboxyvinyl)-alpha-D-glucosamine + phosphate</text>
        <dbReference type="Rhea" id="RHEA:18681"/>
        <dbReference type="ChEBI" id="CHEBI:43474"/>
        <dbReference type="ChEBI" id="CHEBI:57705"/>
        <dbReference type="ChEBI" id="CHEBI:58702"/>
        <dbReference type="ChEBI" id="CHEBI:68483"/>
        <dbReference type="EC" id="2.5.1.7"/>
    </reaction>
</comment>
<dbReference type="GO" id="GO:0005737">
    <property type="term" value="C:cytoplasm"/>
    <property type="evidence" value="ECO:0007669"/>
    <property type="project" value="UniProtKB-SubCell"/>
</dbReference>
<dbReference type="AlphaFoldDB" id="A0A5R9F1T0"/>
<keyword evidence="5" id="KW-0808">Transferase</keyword>
<evidence type="ECO:0000256" key="3">
    <source>
        <dbReference type="ARBA" id="ARBA00022490"/>
    </source>
</evidence>
<evidence type="ECO:0000259" key="16">
    <source>
        <dbReference type="Pfam" id="PF00275"/>
    </source>
</evidence>
<evidence type="ECO:0000256" key="2">
    <source>
        <dbReference type="ARBA" id="ARBA00004752"/>
    </source>
</evidence>
<keyword evidence="7" id="KW-0573">Peptidoglycan synthesis</keyword>
<gene>
    <name evidence="17" type="ORF">FCL54_13645</name>
</gene>
<evidence type="ECO:0000313" key="17">
    <source>
        <dbReference type="EMBL" id="TLS36991.1"/>
    </source>
</evidence>
<evidence type="ECO:0000256" key="9">
    <source>
        <dbReference type="ARBA" id="ARBA00023316"/>
    </source>
</evidence>
<evidence type="ECO:0000256" key="13">
    <source>
        <dbReference type="ARBA" id="ARBA00039754"/>
    </source>
</evidence>
<dbReference type="EC" id="2.5.1.7" evidence="12"/>
<keyword evidence="18" id="KW-1185">Reference proteome</keyword>
<evidence type="ECO:0000313" key="18">
    <source>
        <dbReference type="Proteomes" id="UP000308230"/>
    </source>
</evidence>
<comment type="similarity">
    <text evidence="11">Belongs to the EPSP synthase family. MurA subfamily.</text>
</comment>
<dbReference type="SUPFAM" id="SSF55205">
    <property type="entry name" value="EPT/RTPC-like"/>
    <property type="match status" value="1"/>
</dbReference>
<keyword evidence="8" id="KW-0131">Cell cycle</keyword>
<dbReference type="InterPro" id="IPR036968">
    <property type="entry name" value="Enolpyruvate_Tfrase_sf"/>
</dbReference>
<feature type="domain" description="Enolpyruvate transferase" evidence="16">
    <location>
        <begin position="17"/>
        <end position="215"/>
    </location>
</feature>
<evidence type="ECO:0000256" key="14">
    <source>
        <dbReference type="ARBA" id="ARBA00042842"/>
    </source>
</evidence>
<comment type="caution">
    <text evidence="17">The sequence shown here is derived from an EMBL/GenBank/DDBJ whole genome shotgun (WGS) entry which is preliminary data.</text>
</comment>
<dbReference type="InterPro" id="IPR050068">
    <property type="entry name" value="MurA_subfamily"/>
</dbReference>
<dbReference type="Gene3D" id="3.65.10.10">
    <property type="entry name" value="Enolpyruvate transferase domain"/>
    <property type="match status" value="2"/>
</dbReference>
<evidence type="ECO:0000256" key="15">
    <source>
        <dbReference type="ARBA" id="ARBA00047527"/>
    </source>
</evidence>
<keyword evidence="3" id="KW-0963">Cytoplasm</keyword>
<comment type="subcellular location">
    <subcellularLocation>
        <location evidence="1">Cytoplasm</location>
    </subcellularLocation>
</comment>
<dbReference type="EMBL" id="SWLG01000008">
    <property type="protein sequence ID" value="TLS36991.1"/>
    <property type="molecule type" value="Genomic_DNA"/>
</dbReference>
<proteinExistence type="inferred from homology"/>
<dbReference type="GO" id="GO:0009252">
    <property type="term" value="P:peptidoglycan biosynthetic process"/>
    <property type="evidence" value="ECO:0007669"/>
    <property type="project" value="UniProtKB-KW"/>
</dbReference>
<sequence length="243" mass="26348">MLRNQEHFKDILALQREVKGAGTDKIVIDGVKELKGTEYEVIPDRLIAGSMLMAAGVTGGSVTIENIIPEHLTSCLEKLKEVGMEFSVGEKSVSVQKASGRLKATRVKTGMYPLFATDLQQPITSLLLVPEGKSIITDPIYPNRFNHIPELKRMGASIEVKGNSAYILGNQTLKGNWVHATDVRAGTCLILAGLMTEGITRITGVEHIERGCSSITELFRGIGANLKECQTSEPEVGVNLDVC</sequence>
<evidence type="ECO:0000256" key="8">
    <source>
        <dbReference type="ARBA" id="ARBA00023306"/>
    </source>
</evidence>
<dbReference type="InterPro" id="IPR001986">
    <property type="entry name" value="Enolpyruvate_Tfrase_dom"/>
</dbReference>
<dbReference type="OrthoDB" id="9803760at2"/>
<evidence type="ECO:0000256" key="6">
    <source>
        <dbReference type="ARBA" id="ARBA00022960"/>
    </source>
</evidence>
<evidence type="ECO:0000256" key="10">
    <source>
        <dbReference type="ARBA" id="ARBA00023317"/>
    </source>
</evidence>
<protein>
    <recommendedName>
        <fullName evidence="13">UDP-N-acetylglucosamine 1-carboxyvinyltransferase</fullName>
        <ecNumber evidence="12">2.5.1.7</ecNumber>
    </recommendedName>
    <alternativeName>
        <fullName evidence="14">UDP-N-acetylglucosamine enolpyruvyl transferase</fullName>
    </alternativeName>
</protein>
<dbReference type="GO" id="GO:0008760">
    <property type="term" value="F:UDP-N-acetylglucosamine 1-carboxyvinyltransferase activity"/>
    <property type="evidence" value="ECO:0007669"/>
    <property type="project" value="UniProtKB-EC"/>
</dbReference>